<proteinExistence type="inferred from homology"/>
<dbReference type="InterPro" id="IPR037177">
    <property type="entry name" value="DLC_sf"/>
</dbReference>
<evidence type="ECO:0000256" key="4">
    <source>
        <dbReference type="ARBA" id="ARBA00022490"/>
    </source>
</evidence>
<feature type="region of interest" description="Disordered" evidence="11">
    <location>
        <begin position="1"/>
        <end position="44"/>
    </location>
</feature>
<dbReference type="GO" id="GO:0045505">
    <property type="term" value="F:dynein intermediate chain binding"/>
    <property type="evidence" value="ECO:0007669"/>
    <property type="project" value="TreeGrafter"/>
</dbReference>
<dbReference type="InterPro" id="IPR001372">
    <property type="entry name" value="Dynein_light_chain_typ-1/2"/>
</dbReference>
<accession>A0AAQ3N165</accession>
<dbReference type="Proteomes" id="UP001374535">
    <property type="component" value="Chromosome 8"/>
</dbReference>
<keyword evidence="6" id="KW-0509">mRNA transport</keyword>
<evidence type="ECO:0000256" key="7">
    <source>
        <dbReference type="ARBA" id="ARBA00022927"/>
    </source>
</evidence>
<evidence type="ECO:0000313" key="13">
    <source>
        <dbReference type="Proteomes" id="UP001374535"/>
    </source>
</evidence>
<feature type="compositionally biased region" description="Polar residues" evidence="11">
    <location>
        <begin position="1"/>
        <end position="22"/>
    </location>
</feature>
<evidence type="ECO:0000256" key="8">
    <source>
        <dbReference type="ARBA" id="ARBA00023212"/>
    </source>
</evidence>
<dbReference type="GO" id="GO:0005868">
    <property type="term" value="C:cytoplasmic dynein complex"/>
    <property type="evidence" value="ECO:0007669"/>
    <property type="project" value="TreeGrafter"/>
</dbReference>
<comment type="similarity">
    <text evidence="10">Belongs to the dynein light chain family.</text>
</comment>
<dbReference type="PANTHER" id="PTHR11886">
    <property type="entry name" value="DYNEIN LIGHT CHAIN"/>
    <property type="match status" value="1"/>
</dbReference>
<evidence type="ECO:0000313" key="12">
    <source>
        <dbReference type="EMBL" id="WVZ00456.1"/>
    </source>
</evidence>
<evidence type="ECO:0000256" key="5">
    <source>
        <dbReference type="ARBA" id="ARBA00022701"/>
    </source>
</evidence>
<keyword evidence="4 10" id="KW-0963">Cytoplasm</keyword>
<dbReference type="SMART" id="SM01375">
    <property type="entry name" value="Dynein_light"/>
    <property type="match status" value="1"/>
</dbReference>
<feature type="compositionally biased region" description="Basic and acidic residues" evidence="11">
    <location>
        <begin position="24"/>
        <end position="35"/>
    </location>
</feature>
<dbReference type="GO" id="GO:0005634">
    <property type="term" value="C:nucleus"/>
    <property type="evidence" value="ECO:0007669"/>
    <property type="project" value="UniProtKB-SubCell"/>
</dbReference>
<keyword evidence="10" id="KW-0243">Dynein</keyword>
<evidence type="ECO:0000256" key="6">
    <source>
        <dbReference type="ARBA" id="ARBA00022816"/>
    </source>
</evidence>
<keyword evidence="13" id="KW-1185">Reference proteome</keyword>
<dbReference type="Pfam" id="PF01221">
    <property type="entry name" value="Dynein_light"/>
    <property type="match status" value="1"/>
</dbReference>
<dbReference type="GO" id="GO:0051028">
    <property type="term" value="P:mRNA transport"/>
    <property type="evidence" value="ECO:0007669"/>
    <property type="project" value="UniProtKB-KW"/>
</dbReference>
<gene>
    <name evidence="12" type="ORF">V8G54_026525</name>
</gene>
<comment type="subcellular location">
    <subcellularLocation>
        <location evidence="2 10">Cytoplasm</location>
        <location evidence="2 10">Cytoskeleton</location>
    </subcellularLocation>
    <subcellularLocation>
        <location evidence="1">Nucleus</location>
    </subcellularLocation>
</comment>
<evidence type="ECO:0000256" key="2">
    <source>
        <dbReference type="ARBA" id="ARBA00004245"/>
    </source>
</evidence>
<dbReference type="EMBL" id="CP144693">
    <property type="protein sequence ID" value="WVZ00456.1"/>
    <property type="molecule type" value="Genomic_DNA"/>
</dbReference>
<evidence type="ECO:0000256" key="1">
    <source>
        <dbReference type="ARBA" id="ARBA00004123"/>
    </source>
</evidence>
<reference evidence="12 13" key="1">
    <citation type="journal article" date="2023" name="Life. Sci Alliance">
        <title>Evolutionary insights into 3D genome organization and epigenetic landscape of Vigna mungo.</title>
        <authorList>
            <person name="Junaid A."/>
            <person name="Singh B."/>
            <person name="Bhatia S."/>
        </authorList>
    </citation>
    <scope>NUCLEOTIDE SEQUENCE [LARGE SCALE GENOMIC DNA]</scope>
    <source>
        <strain evidence="12">Urdbean</strain>
    </source>
</reference>
<protein>
    <recommendedName>
        <fullName evidence="10">Dynein light chain</fullName>
    </recommendedName>
</protein>
<evidence type="ECO:0000256" key="10">
    <source>
        <dbReference type="RuleBase" id="RU365010"/>
    </source>
</evidence>
<keyword evidence="3" id="KW-0813">Transport</keyword>
<organism evidence="12 13">
    <name type="scientific">Vigna mungo</name>
    <name type="common">Black gram</name>
    <name type="synonym">Phaseolus mungo</name>
    <dbReference type="NCBI Taxonomy" id="3915"/>
    <lineage>
        <taxon>Eukaryota</taxon>
        <taxon>Viridiplantae</taxon>
        <taxon>Streptophyta</taxon>
        <taxon>Embryophyta</taxon>
        <taxon>Tracheophyta</taxon>
        <taxon>Spermatophyta</taxon>
        <taxon>Magnoliopsida</taxon>
        <taxon>eudicotyledons</taxon>
        <taxon>Gunneridae</taxon>
        <taxon>Pentapetalae</taxon>
        <taxon>rosids</taxon>
        <taxon>fabids</taxon>
        <taxon>Fabales</taxon>
        <taxon>Fabaceae</taxon>
        <taxon>Papilionoideae</taxon>
        <taxon>50 kb inversion clade</taxon>
        <taxon>NPAAA clade</taxon>
        <taxon>indigoferoid/millettioid clade</taxon>
        <taxon>Phaseoleae</taxon>
        <taxon>Vigna</taxon>
    </lineage>
</organism>
<evidence type="ECO:0000256" key="11">
    <source>
        <dbReference type="SAM" id="MobiDB-lite"/>
    </source>
</evidence>
<keyword evidence="5 10" id="KW-0493">Microtubule</keyword>
<dbReference type="AlphaFoldDB" id="A0AAQ3N165"/>
<sequence>MQNHPSSSLMHSITMEEQQQQPKLIKDHGSKDKNHTMHAPNPNPSQTIMKLASLAIGFNVRLKSSDMPAHMQEHALCHTRSLLSLSTPSPKLSNTLIARALKKEFDTKYGLAWHCVVGKSFGSFVSHTGGGFIYFSIDSLSVLLFKTEVHLVRQPHSL</sequence>
<dbReference type="FunFam" id="3.30.740.10:FF:000005">
    <property type="entry name" value="Dynein light chain"/>
    <property type="match status" value="1"/>
</dbReference>
<keyword evidence="10" id="KW-0505">Motor protein</keyword>
<keyword evidence="9" id="KW-0539">Nucleus</keyword>
<name>A0AAQ3N165_VIGMU</name>
<evidence type="ECO:0000256" key="9">
    <source>
        <dbReference type="ARBA" id="ARBA00023242"/>
    </source>
</evidence>
<dbReference type="PANTHER" id="PTHR11886:SF49">
    <property type="entry name" value="DYNEIN LIGHT CHAIN"/>
    <property type="match status" value="1"/>
</dbReference>
<evidence type="ECO:0000256" key="3">
    <source>
        <dbReference type="ARBA" id="ARBA00022448"/>
    </source>
</evidence>
<keyword evidence="7" id="KW-0653">Protein transport</keyword>
<dbReference type="Gene3D" id="3.30.740.10">
    <property type="entry name" value="Protein Inhibitor Of Neuronal Nitric Oxide Synthase"/>
    <property type="match status" value="1"/>
</dbReference>
<dbReference type="SUPFAM" id="SSF54648">
    <property type="entry name" value="DLC"/>
    <property type="match status" value="1"/>
</dbReference>
<dbReference type="GO" id="GO:0015031">
    <property type="term" value="P:protein transport"/>
    <property type="evidence" value="ECO:0007669"/>
    <property type="project" value="UniProtKB-KW"/>
</dbReference>
<dbReference type="GO" id="GO:0005874">
    <property type="term" value="C:microtubule"/>
    <property type="evidence" value="ECO:0007669"/>
    <property type="project" value="UniProtKB-KW"/>
</dbReference>
<keyword evidence="8 10" id="KW-0206">Cytoskeleton</keyword>
<dbReference type="GO" id="GO:0007017">
    <property type="term" value="P:microtubule-based process"/>
    <property type="evidence" value="ECO:0007669"/>
    <property type="project" value="InterPro"/>
</dbReference>